<dbReference type="Proteomes" id="UP001374893">
    <property type="component" value="Chromosome"/>
</dbReference>
<name>A0ABM7RB27_9BACT</name>
<organism evidence="1 2">
    <name type="scientific">Haloferula helveola</name>
    <dbReference type="NCBI Taxonomy" id="490095"/>
    <lineage>
        <taxon>Bacteria</taxon>
        <taxon>Pseudomonadati</taxon>
        <taxon>Verrucomicrobiota</taxon>
        <taxon>Verrucomicrobiia</taxon>
        <taxon>Verrucomicrobiales</taxon>
        <taxon>Verrucomicrobiaceae</taxon>
        <taxon>Haloferula</taxon>
    </lineage>
</organism>
<keyword evidence="2" id="KW-1185">Reference proteome</keyword>
<dbReference type="PANTHER" id="PTHR43657:SF1">
    <property type="entry name" value="ALTERED INHERITANCE OF MITOCHONDRIA PROTEIN 24, MITOCHONDRIAL"/>
    <property type="match status" value="1"/>
</dbReference>
<evidence type="ECO:0000313" key="1">
    <source>
        <dbReference type="EMBL" id="BCX46789.1"/>
    </source>
</evidence>
<protein>
    <submittedName>
        <fullName evidence="1">TIGR00266 family protein</fullName>
    </submittedName>
</protein>
<dbReference type="SUPFAM" id="SSF51219">
    <property type="entry name" value="TRAP-like"/>
    <property type="match status" value="1"/>
</dbReference>
<dbReference type="InterPro" id="IPR002838">
    <property type="entry name" value="AIM24"/>
</dbReference>
<dbReference type="RefSeq" id="WP_338688674.1">
    <property type="nucleotide sequence ID" value="NZ_AP024702.1"/>
</dbReference>
<evidence type="ECO:0000313" key="2">
    <source>
        <dbReference type="Proteomes" id="UP001374893"/>
    </source>
</evidence>
<proteinExistence type="predicted"/>
<dbReference type="Pfam" id="PF01987">
    <property type="entry name" value="AIM24"/>
    <property type="match status" value="1"/>
</dbReference>
<sequence>MDYRISGEIAQQVEIHPQQGDAFWCSRGSLMAFTDGIYWTLKVPGGVGGAVRRSLSGEGIALTRVEARKPDQKLLLASSQPGHIAVWDLADGPVVTTRGSFLAAWGEDVDISVTVARRAGAALFGGAGLFLQQVSGKGTVLIHGSGDFSEQLLAPGEEILVSTGHLAAFGGSIDYDIRGVSGCRKMLFGGEGLFMTSLRGPGRVLLQTLKRGRLGTQAPQ</sequence>
<dbReference type="EMBL" id="AP024702">
    <property type="protein sequence ID" value="BCX46789.1"/>
    <property type="molecule type" value="Genomic_DNA"/>
</dbReference>
<gene>
    <name evidence="1" type="ORF">HAHE_06970</name>
</gene>
<dbReference type="Gene3D" id="3.60.160.10">
    <property type="entry name" value="Mitochondrial biogenesis AIM24"/>
    <property type="match status" value="1"/>
</dbReference>
<dbReference type="InterPro" id="IPR036983">
    <property type="entry name" value="AIM24_sf"/>
</dbReference>
<dbReference type="InterPro" id="IPR016031">
    <property type="entry name" value="Trp_RNA-bd_attenuator-like_dom"/>
</dbReference>
<dbReference type="PANTHER" id="PTHR43657">
    <property type="entry name" value="TRYPTOPHAN RNA-BINDING ATTENUATOR PROTEIN-LIKE PROTEIN"/>
    <property type="match status" value="1"/>
</dbReference>
<reference evidence="1 2" key="1">
    <citation type="submission" date="2021-06" db="EMBL/GenBank/DDBJ databases">
        <title>Complete genome of Haloferula helveola possessing various polysaccharide degrading enzymes.</title>
        <authorList>
            <person name="Takami H."/>
            <person name="Huang C."/>
            <person name="Hamasaki K."/>
        </authorList>
    </citation>
    <scope>NUCLEOTIDE SEQUENCE [LARGE SCALE GENOMIC DNA]</scope>
    <source>
        <strain evidence="1 2">CN-1</strain>
    </source>
</reference>
<accession>A0ABM7RB27</accession>